<sequence length="328" mass="38340">MSQYHRLNVNEREEISLGIAQGRSQYNIAISLSRSPSTICHEINRNTKYRQPYRAIQAQCRTDRLAHLARKSRKMDINIPLRHYVLFHLDQLWSPEQIAKRLKILYPENMNMQISHESIYSYLYVLPRGALRKELVKCLRYHHINRRIHGKSRQKSCPIQDYISIEERPAEVADRTIPGHWEGDLLMGHNNGSALGTLVERTTRMTFLVQLKDKDATAVRESFAKEFKHLPKGLKRSLTYDQGQEMAEHKLFTKSTQIQVYFAHPHSPWERGTNENTNALIRQFFPKGTDFSKVTLESIKKAQDMLNDRPRKTLGFLTPHEVFGKLLH</sequence>
<dbReference type="Gene3D" id="3.30.420.10">
    <property type="entry name" value="Ribonuclease H-like superfamily/Ribonuclease H"/>
    <property type="match status" value="1"/>
</dbReference>
<dbReference type="GO" id="GO:0005829">
    <property type="term" value="C:cytosol"/>
    <property type="evidence" value="ECO:0007669"/>
    <property type="project" value="TreeGrafter"/>
</dbReference>
<accession>X1A8F5</accession>
<dbReference type="Pfam" id="PF13936">
    <property type="entry name" value="HTH_38"/>
    <property type="match status" value="1"/>
</dbReference>
<reference evidence="3" key="1">
    <citation type="journal article" date="2014" name="Front. Microbiol.">
        <title>High frequency of phylogenetically diverse reductive dehalogenase-homologous genes in deep subseafloor sedimentary metagenomes.</title>
        <authorList>
            <person name="Kawai M."/>
            <person name="Futagami T."/>
            <person name="Toyoda A."/>
            <person name="Takaki Y."/>
            <person name="Nishi S."/>
            <person name="Hori S."/>
            <person name="Arai W."/>
            <person name="Tsubouchi T."/>
            <person name="Morono Y."/>
            <person name="Uchiyama I."/>
            <person name="Ito T."/>
            <person name="Fujiyama A."/>
            <person name="Inagaki F."/>
            <person name="Takami H."/>
        </authorList>
    </citation>
    <scope>NUCLEOTIDE SEQUENCE</scope>
    <source>
        <strain evidence="3">Expedition CK06-06</strain>
    </source>
</reference>
<dbReference type="GO" id="GO:0004803">
    <property type="term" value="F:transposase activity"/>
    <property type="evidence" value="ECO:0007669"/>
    <property type="project" value="TreeGrafter"/>
</dbReference>
<dbReference type="InterPro" id="IPR036397">
    <property type="entry name" value="RNaseH_sf"/>
</dbReference>
<evidence type="ECO:0000313" key="3">
    <source>
        <dbReference type="EMBL" id="GAG56481.1"/>
    </source>
</evidence>
<keyword evidence="1" id="KW-0233">DNA recombination</keyword>
<dbReference type="GO" id="GO:0032196">
    <property type="term" value="P:transposition"/>
    <property type="evidence" value="ECO:0007669"/>
    <property type="project" value="TreeGrafter"/>
</dbReference>
<dbReference type="InterPro" id="IPR053392">
    <property type="entry name" value="Transposase_IS30-like"/>
</dbReference>
<comment type="caution">
    <text evidence="3">The sequence shown here is derived from an EMBL/GenBank/DDBJ whole genome shotgun (WGS) entry which is preliminary data.</text>
</comment>
<gene>
    <name evidence="3" type="ORF">S01H4_16724</name>
</gene>
<name>X1A8F5_9ZZZZ</name>
<protein>
    <recommendedName>
        <fullName evidence="2">Integrase catalytic domain-containing protein</fullName>
    </recommendedName>
</protein>
<dbReference type="InterPro" id="IPR025246">
    <property type="entry name" value="IS30-like_HTH"/>
</dbReference>
<dbReference type="NCBIfam" id="NF033563">
    <property type="entry name" value="transpos_IS30"/>
    <property type="match status" value="1"/>
</dbReference>
<dbReference type="Pfam" id="PF00665">
    <property type="entry name" value="rve"/>
    <property type="match status" value="1"/>
</dbReference>
<dbReference type="SUPFAM" id="SSF53098">
    <property type="entry name" value="Ribonuclease H-like"/>
    <property type="match status" value="1"/>
</dbReference>
<organism evidence="3">
    <name type="scientific">marine sediment metagenome</name>
    <dbReference type="NCBI Taxonomy" id="412755"/>
    <lineage>
        <taxon>unclassified sequences</taxon>
        <taxon>metagenomes</taxon>
        <taxon>ecological metagenomes</taxon>
    </lineage>
</organism>
<evidence type="ECO:0000256" key="1">
    <source>
        <dbReference type="ARBA" id="ARBA00023172"/>
    </source>
</evidence>
<dbReference type="InterPro" id="IPR001584">
    <property type="entry name" value="Integrase_cat-core"/>
</dbReference>
<dbReference type="InterPro" id="IPR051917">
    <property type="entry name" value="Transposase-Integrase"/>
</dbReference>
<dbReference type="PANTHER" id="PTHR10948:SF23">
    <property type="entry name" value="TRANSPOSASE INSI FOR INSERTION SEQUENCE ELEMENT IS30A-RELATED"/>
    <property type="match status" value="1"/>
</dbReference>
<dbReference type="PANTHER" id="PTHR10948">
    <property type="entry name" value="TRANSPOSASE"/>
    <property type="match status" value="1"/>
</dbReference>
<dbReference type="PROSITE" id="PS50994">
    <property type="entry name" value="INTEGRASE"/>
    <property type="match status" value="1"/>
</dbReference>
<evidence type="ECO:0000259" key="2">
    <source>
        <dbReference type="PROSITE" id="PS50994"/>
    </source>
</evidence>
<dbReference type="InterPro" id="IPR012337">
    <property type="entry name" value="RNaseH-like_sf"/>
</dbReference>
<dbReference type="GO" id="GO:0015074">
    <property type="term" value="P:DNA integration"/>
    <property type="evidence" value="ECO:0007669"/>
    <property type="project" value="InterPro"/>
</dbReference>
<dbReference type="GO" id="GO:0006310">
    <property type="term" value="P:DNA recombination"/>
    <property type="evidence" value="ECO:0007669"/>
    <property type="project" value="UniProtKB-KW"/>
</dbReference>
<proteinExistence type="predicted"/>
<feature type="domain" description="Integrase catalytic" evidence="2">
    <location>
        <begin position="165"/>
        <end position="327"/>
    </location>
</feature>
<dbReference type="EMBL" id="BART01007341">
    <property type="protein sequence ID" value="GAG56481.1"/>
    <property type="molecule type" value="Genomic_DNA"/>
</dbReference>
<dbReference type="GO" id="GO:0003676">
    <property type="term" value="F:nucleic acid binding"/>
    <property type="evidence" value="ECO:0007669"/>
    <property type="project" value="InterPro"/>
</dbReference>
<dbReference type="AlphaFoldDB" id="X1A8F5"/>